<gene>
    <name evidence="1" type="ORF">O0235_11485</name>
</gene>
<evidence type="ECO:0008006" key="3">
    <source>
        <dbReference type="Google" id="ProtNLM"/>
    </source>
</evidence>
<organism evidence="1 2">
    <name type="scientific">Tepidiforma flava</name>
    <dbReference type="NCBI Taxonomy" id="3004094"/>
    <lineage>
        <taxon>Bacteria</taxon>
        <taxon>Bacillati</taxon>
        <taxon>Chloroflexota</taxon>
        <taxon>Tepidiformia</taxon>
        <taxon>Tepidiformales</taxon>
        <taxon>Tepidiformaceae</taxon>
        <taxon>Tepidiforma</taxon>
    </lineage>
</organism>
<proteinExistence type="predicted"/>
<protein>
    <recommendedName>
        <fullName evidence="3">DUF4160 domain-containing protein</fullName>
    </recommendedName>
</protein>
<accession>A0ABY7M4D0</accession>
<sequence length="55" mass="5886">MPHLHVRIRRGRFVIDEYVVPHGDELAAAAGAAALPCANPACVVGTSFSLRRCRG</sequence>
<dbReference type="EMBL" id="CP115149">
    <property type="protein sequence ID" value="WBL35394.1"/>
    <property type="molecule type" value="Genomic_DNA"/>
</dbReference>
<evidence type="ECO:0000313" key="2">
    <source>
        <dbReference type="Proteomes" id="UP001212803"/>
    </source>
</evidence>
<keyword evidence="2" id="KW-1185">Reference proteome</keyword>
<reference evidence="1 2" key="1">
    <citation type="journal article" date="2023" name="ISME J.">
        <title>Thermophilic Dehalococcoidia with unusual traits shed light on an unexpected past.</title>
        <authorList>
            <person name="Palmer M."/>
            <person name="Covington J.K."/>
            <person name="Zhou E.M."/>
            <person name="Thomas S.C."/>
            <person name="Habib N."/>
            <person name="Seymour C.O."/>
            <person name="Lai D."/>
            <person name="Johnston J."/>
            <person name="Hashimi A."/>
            <person name="Jiao J.Y."/>
            <person name="Muok A.R."/>
            <person name="Liu L."/>
            <person name="Xian W.D."/>
            <person name="Zhi X.Y."/>
            <person name="Li M.M."/>
            <person name="Silva L.P."/>
            <person name="Bowen B.P."/>
            <person name="Louie K."/>
            <person name="Briegel A."/>
            <person name="Pett-Ridge J."/>
            <person name="Weber P.K."/>
            <person name="Tocheva E.I."/>
            <person name="Woyke T."/>
            <person name="Northen T.R."/>
            <person name="Mayali X."/>
            <person name="Li W.J."/>
            <person name="Hedlund B.P."/>
        </authorList>
    </citation>
    <scope>NUCLEOTIDE SEQUENCE [LARGE SCALE GENOMIC DNA]</scope>
    <source>
        <strain evidence="1 2">YIM 72310</strain>
    </source>
</reference>
<name>A0ABY7M4D0_9CHLR</name>
<evidence type="ECO:0000313" key="1">
    <source>
        <dbReference type="EMBL" id="WBL35394.1"/>
    </source>
</evidence>
<dbReference type="Proteomes" id="UP001212803">
    <property type="component" value="Chromosome"/>
</dbReference>
<dbReference type="RefSeq" id="WP_270055921.1">
    <property type="nucleotide sequence ID" value="NZ_CP115149.1"/>
</dbReference>